<evidence type="ECO:0000313" key="2">
    <source>
        <dbReference type="Proteomes" id="UP000009183"/>
    </source>
</evidence>
<dbReference type="EMBL" id="FN595751">
    <property type="protein sequence ID" value="CCB50654.1"/>
    <property type="molecule type" value="Genomic_DNA"/>
</dbReference>
<dbReference type="Proteomes" id="UP000009183">
    <property type="component" value="Chromosome 19"/>
</dbReference>
<dbReference type="InParanoid" id="F6HEJ5"/>
<dbReference type="PaxDb" id="29760-VIT_19s0090g00320.t01"/>
<proteinExistence type="predicted"/>
<reference evidence="2" key="1">
    <citation type="journal article" date="2007" name="Nature">
        <title>The grapevine genome sequence suggests ancestral hexaploidization in major angiosperm phyla.</title>
        <authorList>
            <consortium name="The French-Italian Public Consortium for Grapevine Genome Characterization."/>
            <person name="Jaillon O."/>
            <person name="Aury J.-M."/>
            <person name="Noel B."/>
            <person name="Policriti A."/>
            <person name="Clepet C."/>
            <person name="Casagrande A."/>
            <person name="Choisne N."/>
            <person name="Aubourg S."/>
            <person name="Vitulo N."/>
            <person name="Jubin C."/>
            <person name="Vezzi A."/>
            <person name="Legeai F."/>
            <person name="Hugueney P."/>
            <person name="Dasilva C."/>
            <person name="Horner D."/>
            <person name="Mica E."/>
            <person name="Jublot D."/>
            <person name="Poulain J."/>
            <person name="Bruyere C."/>
            <person name="Billault A."/>
            <person name="Segurens B."/>
            <person name="Gouyvenoux M."/>
            <person name="Ugarte E."/>
            <person name="Cattonaro F."/>
            <person name="Anthouard V."/>
            <person name="Vico V."/>
            <person name="Del Fabbro C."/>
            <person name="Alaux M."/>
            <person name="Di Gaspero G."/>
            <person name="Dumas V."/>
            <person name="Felice N."/>
            <person name="Paillard S."/>
            <person name="Juman I."/>
            <person name="Moroldo M."/>
            <person name="Scalabrin S."/>
            <person name="Canaguier A."/>
            <person name="Le Clainche I."/>
            <person name="Malacrida G."/>
            <person name="Durand E."/>
            <person name="Pesole G."/>
            <person name="Laucou V."/>
            <person name="Chatelet P."/>
            <person name="Merdinoglu D."/>
            <person name="Delledonne M."/>
            <person name="Pezzotti M."/>
            <person name="Lecharny A."/>
            <person name="Scarpelli C."/>
            <person name="Artiguenave F."/>
            <person name="Pe M.E."/>
            <person name="Valle G."/>
            <person name="Morgante M."/>
            <person name="Caboche M."/>
            <person name="Adam-Blondon A.-F."/>
            <person name="Weissenbach J."/>
            <person name="Quetier F."/>
            <person name="Wincker P."/>
        </authorList>
    </citation>
    <scope>NUCLEOTIDE SEQUENCE [LARGE SCALE GENOMIC DNA]</scope>
    <source>
        <strain evidence="2">cv. Pinot noir / PN40024</strain>
    </source>
</reference>
<accession>F6HEJ5</accession>
<protein>
    <submittedName>
        <fullName evidence="1">Uncharacterized protein</fullName>
    </submittedName>
</protein>
<organism evidence="1 2">
    <name type="scientific">Vitis vinifera</name>
    <name type="common">Grape</name>
    <dbReference type="NCBI Taxonomy" id="29760"/>
    <lineage>
        <taxon>Eukaryota</taxon>
        <taxon>Viridiplantae</taxon>
        <taxon>Streptophyta</taxon>
        <taxon>Embryophyta</taxon>
        <taxon>Tracheophyta</taxon>
        <taxon>Spermatophyta</taxon>
        <taxon>Magnoliopsida</taxon>
        <taxon>eudicotyledons</taxon>
        <taxon>Gunneridae</taxon>
        <taxon>Pentapetalae</taxon>
        <taxon>rosids</taxon>
        <taxon>Vitales</taxon>
        <taxon>Vitaceae</taxon>
        <taxon>Viteae</taxon>
        <taxon>Vitis</taxon>
    </lineage>
</organism>
<gene>
    <name evidence="1" type="ordered locus">VIT_19s0090g00320</name>
</gene>
<name>F6HEJ5_VITVI</name>
<sequence length="87" mass="10145">MKDNSRVSKLFSHIPLTSFSFGTPERFPREYISKFDLLYPLEVVTDQSNLLGDQPWFHSSNRRLREVSAKASISRFKENRISEPSPK</sequence>
<dbReference type="HOGENOM" id="CLU_2487978_0_0_1"/>
<dbReference type="AlphaFoldDB" id="F6HEJ5"/>
<evidence type="ECO:0000313" key="1">
    <source>
        <dbReference type="EMBL" id="CCB50654.1"/>
    </source>
</evidence>
<keyword evidence="2" id="KW-1185">Reference proteome</keyword>